<dbReference type="PROSITE" id="PS50977">
    <property type="entry name" value="HTH_TETR_2"/>
    <property type="match status" value="1"/>
</dbReference>
<organism evidence="5 6">
    <name type="scientific">Allorhizobium taibaishanense</name>
    <dbReference type="NCBI Taxonomy" id="887144"/>
    <lineage>
        <taxon>Bacteria</taxon>
        <taxon>Pseudomonadati</taxon>
        <taxon>Pseudomonadota</taxon>
        <taxon>Alphaproteobacteria</taxon>
        <taxon>Hyphomicrobiales</taxon>
        <taxon>Rhizobiaceae</taxon>
        <taxon>Rhizobium/Agrobacterium group</taxon>
        <taxon>Allorhizobium</taxon>
    </lineage>
</organism>
<evidence type="ECO:0000259" key="3">
    <source>
        <dbReference type="PROSITE" id="PS50977"/>
    </source>
</evidence>
<dbReference type="AlphaFoldDB" id="A0A1Q8ZZM2"/>
<comment type="caution">
    <text evidence="5">The sequence shown here is derived from an EMBL/GenBank/DDBJ whole genome shotgun (WGS) entry which is preliminary data.</text>
</comment>
<keyword evidence="1 2" id="KW-0238">DNA-binding</keyword>
<dbReference type="EMBL" id="JACIED010000002">
    <property type="protein sequence ID" value="MBB4007282.1"/>
    <property type="molecule type" value="Genomic_DNA"/>
</dbReference>
<dbReference type="InterPro" id="IPR001647">
    <property type="entry name" value="HTH_TetR"/>
</dbReference>
<proteinExistence type="predicted"/>
<dbReference type="EMBL" id="MKIN01000027">
    <property type="protein sequence ID" value="OLP47726.1"/>
    <property type="molecule type" value="Genomic_DNA"/>
</dbReference>
<evidence type="ECO:0000313" key="7">
    <source>
        <dbReference type="Proteomes" id="UP000544107"/>
    </source>
</evidence>
<accession>A0A1Q8ZZM2</accession>
<dbReference type="SUPFAM" id="SSF46689">
    <property type="entry name" value="Homeodomain-like"/>
    <property type="match status" value="1"/>
</dbReference>
<sequence length="217" mass="24588">MTKPPAKLTRAEQKARRPQEILDAAFEEFLEKGFVATRVEDVANRLNLTKGTIYLYFPSKEVLFEAMIRHVSEPFVELRKATAALTGTPMQRLRQLITVAYQVTVNQRRCRELLRLVVGEGHRFPDIVERHYDEFVAPLVQAVCSIIEDGVAAGQFRAGAATAIPDIFICPIMHFNLWDLMYSDRRPLPQEAFIEAHVDMVVATLTIPLAPTEAPLR</sequence>
<evidence type="ECO:0000313" key="6">
    <source>
        <dbReference type="Proteomes" id="UP000185598"/>
    </source>
</evidence>
<feature type="DNA-binding region" description="H-T-H motif" evidence="2">
    <location>
        <begin position="38"/>
        <end position="57"/>
    </location>
</feature>
<dbReference type="SUPFAM" id="SSF48498">
    <property type="entry name" value="Tetracyclin repressor-like, C-terminal domain"/>
    <property type="match status" value="1"/>
</dbReference>
<dbReference type="PANTHER" id="PTHR30055:SF223">
    <property type="entry name" value="HTH-TYPE TRANSCRIPTIONAL REGULATOR UIDR"/>
    <property type="match status" value="1"/>
</dbReference>
<dbReference type="GO" id="GO:0003700">
    <property type="term" value="F:DNA-binding transcription factor activity"/>
    <property type="evidence" value="ECO:0007669"/>
    <property type="project" value="TreeGrafter"/>
</dbReference>
<dbReference type="Proteomes" id="UP000185598">
    <property type="component" value="Unassembled WGS sequence"/>
</dbReference>
<evidence type="ECO:0000313" key="5">
    <source>
        <dbReference type="EMBL" id="OLP47726.1"/>
    </source>
</evidence>
<feature type="domain" description="HTH tetR-type" evidence="3">
    <location>
        <begin position="15"/>
        <end position="75"/>
    </location>
</feature>
<dbReference type="PRINTS" id="PR00455">
    <property type="entry name" value="HTHTETR"/>
</dbReference>
<dbReference type="Gene3D" id="1.10.357.10">
    <property type="entry name" value="Tetracycline Repressor, domain 2"/>
    <property type="match status" value="1"/>
</dbReference>
<dbReference type="Pfam" id="PF14246">
    <property type="entry name" value="TetR_C_7"/>
    <property type="match status" value="1"/>
</dbReference>
<protein>
    <submittedName>
        <fullName evidence="4">AcrR family transcriptional regulator</fullName>
    </submittedName>
    <submittedName>
        <fullName evidence="5">TetR family transcriptional regulator</fullName>
    </submittedName>
</protein>
<gene>
    <name evidence="5" type="ORF">BJF91_04940</name>
    <name evidence="4" type="ORF">GGQ71_001545</name>
</gene>
<dbReference type="GO" id="GO:0000976">
    <property type="term" value="F:transcription cis-regulatory region binding"/>
    <property type="evidence" value="ECO:0007669"/>
    <property type="project" value="TreeGrafter"/>
</dbReference>
<dbReference type="PANTHER" id="PTHR30055">
    <property type="entry name" value="HTH-TYPE TRANSCRIPTIONAL REGULATOR RUTR"/>
    <property type="match status" value="1"/>
</dbReference>
<dbReference type="Proteomes" id="UP000544107">
    <property type="component" value="Unassembled WGS sequence"/>
</dbReference>
<dbReference type="OrthoDB" id="7185252at2"/>
<dbReference type="RefSeq" id="WP_075616902.1">
    <property type="nucleotide sequence ID" value="NZ_JACIED010000002.1"/>
</dbReference>
<dbReference type="InterPro" id="IPR036271">
    <property type="entry name" value="Tet_transcr_reg_TetR-rel_C_sf"/>
</dbReference>
<dbReference type="InterPro" id="IPR009057">
    <property type="entry name" value="Homeodomain-like_sf"/>
</dbReference>
<reference evidence="5 6" key="1">
    <citation type="submission" date="2016-09" db="EMBL/GenBank/DDBJ databases">
        <title>Rhizobium oryziradicis sp. nov., isolated from the root of rice.</title>
        <authorList>
            <person name="Zhao J."/>
            <person name="Zhang X."/>
        </authorList>
    </citation>
    <scope>NUCLEOTIDE SEQUENCE [LARGE SCALE GENOMIC DNA]</scope>
    <source>
        <strain evidence="5 6">14971</strain>
    </source>
</reference>
<reference evidence="4 7" key="2">
    <citation type="submission" date="2020-08" db="EMBL/GenBank/DDBJ databases">
        <title>Genomic Encyclopedia of Type Strains, Phase IV (KMG-IV): sequencing the most valuable type-strain genomes for metagenomic binning, comparative biology and taxonomic classification.</title>
        <authorList>
            <person name="Goeker M."/>
        </authorList>
    </citation>
    <scope>NUCLEOTIDE SEQUENCE [LARGE SCALE GENOMIC DNA]</scope>
    <source>
        <strain evidence="4 7">DSM 100021</strain>
    </source>
</reference>
<dbReference type="STRING" id="887144.BJF91_04940"/>
<name>A0A1Q8ZZM2_9HYPH</name>
<evidence type="ECO:0000313" key="4">
    <source>
        <dbReference type="EMBL" id="MBB4007282.1"/>
    </source>
</evidence>
<dbReference type="InterPro" id="IPR050109">
    <property type="entry name" value="HTH-type_TetR-like_transc_reg"/>
</dbReference>
<dbReference type="InterPro" id="IPR039536">
    <property type="entry name" value="TetR_C_Proteobacteria"/>
</dbReference>
<evidence type="ECO:0000256" key="1">
    <source>
        <dbReference type="ARBA" id="ARBA00023125"/>
    </source>
</evidence>
<dbReference type="Pfam" id="PF00440">
    <property type="entry name" value="TetR_N"/>
    <property type="match status" value="1"/>
</dbReference>
<evidence type="ECO:0000256" key="2">
    <source>
        <dbReference type="PROSITE-ProRule" id="PRU00335"/>
    </source>
</evidence>
<keyword evidence="6" id="KW-1185">Reference proteome</keyword>